<dbReference type="InterPro" id="IPR001647">
    <property type="entry name" value="HTH_TetR"/>
</dbReference>
<dbReference type="PANTHER" id="PTHR47506:SF6">
    <property type="entry name" value="HTH-TYPE TRANSCRIPTIONAL REPRESSOR NEMR"/>
    <property type="match status" value="1"/>
</dbReference>
<keyword evidence="2 4" id="KW-0238">DNA-binding</keyword>
<evidence type="ECO:0000313" key="7">
    <source>
        <dbReference type="Proteomes" id="UP001055057"/>
    </source>
</evidence>
<sequence>MGRARTIDRDRVLDVAEQIVSRDGATALTFDAVAKASGITKGGVQYCFGTKDDLIAAMVERWLARFDAEVARSTPPDADNVARARGYVVASKRIDEATQTKMAGMLVTLLQSPGYLHRARTWYAEWIGMFDPGSASESRARTAFLAAEGAFYLRSLNLIELDQAGWDDVFDDILKLV</sequence>
<dbReference type="RefSeq" id="WP_056093220.1">
    <property type="nucleotide sequence ID" value="NZ_BPRB01000163.1"/>
</dbReference>
<accession>A0ABQ4U0G3</accession>
<keyword evidence="3" id="KW-0804">Transcription</keyword>
<dbReference type="PROSITE" id="PS50977">
    <property type="entry name" value="HTH_TETR_2"/>
    <property type="match status" value="1"/>
</dbReference>
<dbReference type="InterPro" id="IPR041479">
    <property type="entry name" value="TetR_CgmR_C"/>
</dbReference>
<dbReference type="Pfam" id="PF00440">
    <property type="entry name" value="TetR_N"/>
    <property type="match status" value="1"/>
</dbReference>
<evidence type="ECO:0000256" key="3">
    <source>
        <dbReference type="ARBA" id="ARBA00023163"/>
    </source>
</evidence>
<proteinExistence type="predicted"/>
<dbReference type="EMBL" id="BPRB01000163">
    <property type="protein sequence ID" value="GJE60776.1"/>
    <property type="molecule type" value="Genomic_DNA"/>
</dbReference>
<dbReference type="Proteomes" id="UP001055057">
    <property type="component" value="Unassembled WGS sequence"/>
</dbReference>
<name>A0ABQ4U0G3_9HYPH</name>
<evidence type="ECO:0000313" key="6">
    <source>
        <dbReference type="EMBL" id="GJE60776.1"/>
    </source>
</evidence>
<keyword evidence="1" id="KW-0805">Transcription regulation</keyword>
<dbReference type="PRINTS" id="PR00455">
    <property type="entry name" value="HTHTETR"/>
</dbReference>
<feature type="domain" description="HTH tetR-type" evidence="5">
    <location>
        <begin position="6"/>
        <end position="66"/>
    </location>
</feature>
<evidence type="ECO:0000256" key="2">
    <source>
        <dbReference type="ARBA" id="ARBA00023125"/>
    </source>
</evidence>
<evidence type="ECO:0000259" key="5">
    <source>
        <dbReference type="PROSITE" id="PS50977"/>
    </source>
</evidence>
<reference evidence="6" key="2">
    <citation type="submission" date="2021-08" db="EMBL/GenBank/DDBJ databases">
        <authorList>
            <person name="Tani A."/>
            <person name="Ola A."/>
            <person name="Ogura Y."/>
            <person name="Katsura K."/>
            <person name="Hayashi T."/>
        </authorList>
    </citation>
    <scope>NUCLEOTIDE SEQUENCE</scope>
    <source>
        <strain evidence="6">DSM 23632</strain>
    </source>
</reference>
<feature type="DNA-binding region" description="H-T-H motif" evidence="4">
    <location>
        <begin position="29"/>
        <end position="48"/>
    </location>
</feature>
<comment type="caution">
    <text evidence="6">The sequence shown here is derived from an EMBL/GenBank/DDBJ whole genome shotgun (WGS) entry which is preliminary data.</text>
</comment>
<dbReference type="InterPro" id="IPR009057">
    <property type="entry name" value="Homeodomain-like_sf"/>
</dbReference>
<evidence type="ECO:0000256" key="4">
    <source>
        <dbReference type="PROSITE-ProRule" id="PRU00335"/>
    </source>
</evidence>
<keyword evidence="7" id="KW-1185">Reference proteome</keyword>
<dbReference type="PANTHER" id="PTHR47506">
    <property type="entry name" value="TRANSCRIPTIONAL REGULATORY PROTEIN"/>
    <property type="match status" value="1"/>
</dbReference>
<gene>
    <name evidence="6" type="ORF">MPOCJGCO_2892</name>
</gene>
<dbReference type="SUPFAM" id="SSF46689">
    <property type="entry name" value="Homeodomain-like"/>
    <property type="match status" value="1"/>
</dbReference>
<evidence type="ECO:0000256" key="1">
    <source>
        <dbReference type="ARBA" id="ARBA00023015"/>
    </source>
</evidence>
<protein>
    <recommendedName>
        <fullName evidence="5">HTH tetR-type domain-containing protein</fullName>
    </recommendedName>
</protein>
<dbReference type="Gene3D" id="1.10.357.10">
    <property type="entry name" value="Tetracycline Repressor, domain 2"/>
    <property type="match status" value="1"/>
</dbReference>
<reference evidence="6" key="1">
    <citation type="journal article" date="2021" name="Front. Microbiol.">
        <title>Comprehensive Comparative Genomics and Phenotyping of Methylobacterium Species.</title>
        <authorList>
            <person name="Alessa O."/>
            <person name="Ogura Y."/>
            <person name="Fujitani Y."/>
            <person name="Takami H."/>
            <person name="Hayashi T."/>
            <person name="Sahin N."/>
            <person name="Tani A."/>
        </authorList>
    </citation>
    <scope>NUCLEOTIDE SEQUENCE</scope>
    <source>
        <strain evidence="6">DSM 23632</strain>
    </source>
</reference>
<dbReference type="Pfam" id="PF17937">
    <property type="entry name" value="TetR_C_28"/>
    <property type="match status" value="1"/>
</dbReference>
<organism evidence="6 7">
    <name type="scientific">Methylobacterium trifolii</name>
    <dbReference type="NCBI Taxonomy" id="1003092"/>
    <lineage>
        <taxon>Bacteria</taxon>
        <taxon>Pseudomonadati</taxon>
        <taxon>Pseudomonadota</taxon>
        <taxon>Alphaproteobacteria</taxon>
        <taxon>Hyphomicrobiales</taxon>
        <taxon>Methylobacteriaceae</taxon>
        <taxon>Methylobacterium</taxon>
    </lineage>
</organism>